<name>A0A6I7TTS6_9BACI</name>
<organism evidence="2 4">
    <name type="scientific">Bacillus paralicheniformis</name>
    <dbReference type="NCBI Taxonomy" id="1648923"/>
    <lineage>
        <taxon>Bacteria</taxon>
        <taxon>Bacillati</taxon>
        <taxon>Bacillota</taxon>
        <taxon>Bacilli</taxon>
        <taxon>Bacillales</taxon>
        <taxon>Bacillaceae</taxon>
        <taxon>Bacillus</taxon>
    </lineage>
</organism>
<evidence type="ECO:0000313" key="5">
    <source>
        <dbReference type="Proteomes" id="UP000429980"/>
    </source>
</evidence>
<comment type="caution">
    <text evidence="2">The sequence shown here is derived from an EMBL/GenBank/DDBJ whole genome shotgun (WGS) entry which is preliminary data.</text>
</comment>
<reference evidence="3 5" key="2">
    <citation type="submission" date="2019-06" db="EMBL/GenBank/DDBJ databases">
        <title>Genome sequence analysis of &gt;100 Bacillus licheniformis strains suggests intrinsic resistance to this species.</title>
        <authorList>
            <person name="Wels M."/>
            <person name="Siezen R.J."/>
            <person name="Johansen E."/>
            <person name="Stuer-Lauridsen B."/>
            <person name="Bjerre K."/>
            <person name="Nielsen B.K.K."/>
        </authorList>
    </citation>
    <scope>NUCLEOTIDE SEQUENCE [LARGE SCALE GENOMIC DNA]</scope>
    <source>
        <strain evidence="3 5">BAC-15381</strain>
    </source>
</reference>
<gene>
    <name evidence="2" type="ORF">B4121_2628</name>
    <name evidence="3" type="ORF">CHCC15381_0791</name>
</gene>
<accession>A0A6I7TTS6</accession>
<sequence>MMYESNKVLFIIHKCSLYKQKYFLLILLKTYHLLQCLVNMGFYLLR</sequence>
<dbReference type="Proteomes" id="UP000429980">
    <property type="component" value="Unassembled WGS sequence"/>
</dbReference>
<keyword evidence="5" id="KW-1185">Reference proteome</keyword>
<keyword evidence="1" id="KW-1133">Transmembrane helix</keyword>
<keyword evidence="1" id="KW-0472">Membrane</keyword>
<feature type="transmembrane region" description="Helical" evidence="1">
    <location>
        <begin position="21"/>
        <end position="45"/>
    </location>
</feature>
<dbReference type="AlphaFoldDB" id="A0A6I7TTS6"/>
<dbReference type="EMBL" id="NILF01000036">
    <property type="protein sequence ID" value="TWL38673.1"/>
    <property type="molecule type" value="Genomic_DNA"/>
</dbReference>
<dbReference type="EMBL" id="LKPO01000019">
    <property type="protein sequence ID" value="OLF91150.1"/>
    <property type="molecule type" value="Genomic_DNA"/>
</dbReference>
<keyword evidence="1" id="KW-0812">Transmembrane</keyword>
<evidence type="ECO:0000313" key="2">
    <source>
        <dbReference type="EMBL" id="OLF91150.1"/>
    </source>
</evidence>
<dbReference type="Proteomes" id="UP000185604">
    <property type="component" value="Unassembled WGS sequence"/>
</dbReference>
<evidence type="ECO:0000313" key="4">
    <source>
        <dbReference type="Proteomes" id="UP000185604"/>
    </source>
</evidence>
<evidence type="ECO:0000313" key="3">
    <source>
        <dbReference type="EMBL" id="TWL38673.1"/>
    </source>
</evidence>
<proteinExistence type="predicted"/>
<protein>
    <submittedName>
        <fullName evidence="2">Uncharacterized protein</fullName>
    </submittedName>
</protein>
<evidence type="ECO:0000256" key="1">
    <source>
        <dbReference type="SAM" id="Phobius"/>
    </source>
</evidence>
<reference evidence="2 4" key="1">
    <citation type="journal article" date="2016" name="Front. Microbiol.">
        <title>High-Level Heat Resistance of Spores of Bacillus amyloliquefaciens and Bacillus licheniformis Results from the Presence of a spoVA Operon in a Tn1546 Transposon.</title>
        <authorList>
            <person name="Berendsen E.M."/>
            <person name="Koning R.A."/>
            <person name="Boekhorst J."/>
            <person name="de Jong A."/>
            <person name="Kuipers O.P."/>
            <person name="Wells-Bennik M.H."/>
        </authorList>
    </citation>
    <scope>NUCLEOTIDE SEQUENCE [LARGE SCALE GENOMIC DNA]</scope>
    <source>
        <strain evidence="2 4">B4121</strain>
    </source>
</reference>